<keyword evidence="5" id="KW-0479">Metal-binding</keyword>
<dbReference type="Gene3D" id="2.40.30.10">
    <property type="entry name" value="Translation factors"/>
    <property type="match status" value="1"/>
</dbReference>
<keyword evidence="5" id="KW-0408">Iron</keyword>
<dbReference type="CDD" id="cd19753">
    <property type="entry name" value="Mb-like_oxidoreductase"/>
    <property type="match status" value="1"/>
</dbReference>
<dbReference type="PRINTS" id="PR00410">
    <property type="entry name" value="PHEHYDRXLASE"/>
</dbReference>
<dbReference type="EC" id="1.14.12.17" evidence="4"/>
<comment type="cofactor">
    <cofactor evidence="1">
        <name>heme b</name>
        <dbReference type="ChEBI" id="CHEBI:60344"/>
    </cofactor>
</comment>
<dbReference type="PROSITE" id="PS51384">
    <property type="entry name" value="FAD_FR"/>
    <property type="match status" value="1"/>
</dbReference>
<feature type="region of interest" description="Disordered" evidence="11">
    <location>
        <begin position="1"/>
        <end position="71"/>
    </location>
</feature>
<evidence type="ECO:0000256" key="1">
    <source>
        <dbReference type="ARBA" id="ARBA00001970"/>
    </source>
</evidence>
<evidence type="ECO:0000256" key="2">
    <source>
        <dbReference type="ARBA" id="ARBA00001974"/>
    </source>
</evidence>
<evidence type="ECO:0000256" key="5">
    <source>
        <dbReference type="ARBA" id="ARBA00022714"/>
    </source>
</evidence>
<keyword evidence="6" id="KW-0521">NADP</keyword>
<evidence type="ECO:0000313" key="14">
    <source>
        <dbReference type="EMBL" id="GAA2105077.1"/>
    </source>
</evidence>
<dbReference type="InterPro" id="IPR012292">
    <property type="entry name" value="Globin/Proto"/>
</dbReference>
<evidence type="ECO:0000256" key="11">
    <source>
        <dbReference type="SAM" id="MobiDB-lite"/>
    </source>
</evidence>
<dbReference type="InterPro" id="IPR039261">
    <property type="entry name" value="FNR_nucleotide-bd"/>
</dbReference>
<keyword evidence="15" id="KW-1185">Reference proteome</keyword>
<evidence type="ECO:0000256" key="7">
    <source>
        <dbReference type="ARBA" id="ARBA00023014"/>
    </source>
</evidence>
<comment type="catalytic activity">
    <reaction evidence="10">
        <text>2 nitric oxide + NADPH + 2 O2 = 2 nitrate + NADP(+) + H(+)</text>
        <dbReference type="Rhea" id="RHEA:19465"/>
        <dbReference type="ChEBI" id="CHEBI:15378"/>
        <dbReference type="ChEBI" id="CHEBI:15379"/>
        <dbReference type="ChEBI" id="CHEBI:16480"/>
        <dbReference type="ChEBI" id="CHEBI:17632"/>
        <dbReference type="ChEBI" id="CHEBI:57783"/>
        <dbReference type="ChEBI" id="CHEBI:58349"/>
        <dbReference type="EC" id="1.14.12.17"/>
    </reaction>
</comment>
<dbReference type="InterPro" id="IPR009050">
    <property type="entry name" value="Globin-like_sf"/>
</dbReference>
<evidence type="ECO:0000256" key="9">
    <source>
        <dbReference type="ARBA" id="ARBA00048649"/>
    </source>
</evidence>
<evidence type="ECO:0000259" key="12">
    <source>
        <dbReference type="PROSITE" id="PS01033"/>
    </source>
</evidence>
<dbReference type="Pfam" id="PF00042">
    <property type="entry name" value="Globin"/>
    <property type="match status" value="1"/>
</dbReference>
<dbReference type="SUPFAM" id="SSF52343">
    <property type="entry name" value="Ferredoxin reductase-like, C-terminal NADP-linked domain"/>
    <property type="match status" value="1"/>
</dbReference>
<dbReference type="InterPro" id="IPR008333">
    <property type="entry name" value="Cbr1-like_FAD-bd_dom"/>
</dbReference>
<evidence type="ECO:0000256" key="6">
    <source>
        <dbReference type="ARBA" id="ARBA00022857"/>
    </source>
</evidence>
<proteinExistence type="inferred from homology"/>
<evidence type="ECO:0000256" key="3">
    <source>
        <dbReference type="ARBA" id="ARBA00006401"/>
    </source>
</evidence>
<dbReference type="CDD" id="cd06187">
    <property type="entry name" value="O2ase_reductase_like"/>
    <property type="match status" value="1"/>
</dbReference>
<dbReference type="RefSeq" id="WP_344553933.1">
    <property type="nucleotide sequence ID" value="NZ_BAAANS010000028.1"/>
</dbReference>
<organism evidence="14 15">
    <name type="scientific">Kitasatospora saccharophila</name>
    <dbReference type="NCBI Taxonomy" id="407973"/>
    <lineage>
        <taxon>Bacteria</taxon>
        <taxon>Bacillati</taxon>
        <taxon>Actinomycetota</taxon>
        <taxon>Actinomycetes</taxon>
        <taxon>Kitasatosporales</taxon>
        <taxon>Streptomycetaceae</taxon>
        <taxon>Kitasatospora</taxon>
    </lineage>
</organism>
<sequence length="557" mass="58324">MSTRQLVLESRPSKAGVGRGTAAGPVQPGAEAAPPARSAPAEPADEPPTAVEQPGAGESGAGESAAGTGAGALGLTPVPAVPAKPTWAPVVPPAVAALPVASGPAGLPAGPAPVTPVTPAAPVTASAPVSFEPLFRQAPALNWVGPDDRWTRAWGVPAAVEPPPALEPVGAAAPVAEPPGAEDLVLVRACLAAVAPDADRAMAHFHALMFLRHPELRAMFPAAMDEQRTRLFQALRLCAARAGDPAELRAYLGPLGRRHRKYGALTRHYASVADCLVAALARYGGSGWDGRTEAAWRRLLALVSRLMVEGAEEEARSAPPWWQAEVVEHRQATRDVAVLTLRPDQAYPFRAGQWAAVETPWWPRVWRPYSFGSAPRPDGLLTLHVKAVQAGWVSNALVHRARPGDVLRLGAAEGAMTVDHAAGRDLLCLGGGTGIGPVAALVEEVAERGAAGRRVEVFYGARRAAELYRLEELRELADRHSWLTVRAVVSEPAGAPAGALVGDLPEVAARYAPWHGFAAYLSGPEAMVRAASAVLRRCGVPDGSVRHDLAAREEERG</sequence>
<comment type="cofactor">
    <cofactor evidence="2">
        <name>FAD</name>
        <dbReference type="ChEBI" id="CHEBI:57692"/>
    </cofactor>
</comment>
<protein>
    <recommendedName>
        <fullName evidence="4">nitric oxide dioxygenase</fullName>
        <ecNumber evidence="4">1.14.12.17</ecNumber>
    </recommendedName>
</protein>
<evidence type="ECO:0000313" key="15">
    <source>
        <dbReference type="Proteomes" id="UP001500897"/>
    </source>
</evidence>
<dbReference type="InterPro" id="IPR050415">
    <property type="entry name" value="MRET"/>
</dbReference>
<feature type="compositionally biased region" description="Low complexity" evidence="11">
    <location>
        <begin position="28"/>
        <end position="71"/>
    </location>
</feature>
<evidence type="ECO:0000256" key="10">
    <source>
        <dbReference type="ARBA" id="ARBA00049433"/>
    </source>
</evidence>
<dbReference type="PROSITE" id="PS01033">
    <property type="entry name" value="GLOBIN"/>
    <property type="match status" value="1"/>
</dbReference>
<dbReference type="InterPro" id="IPR017927">
    <property type="entry name" value="FAD-bd_FR_type"/>
</dbReference>
<comment type="caution">
    <text evidence="14">The sequence shown here is derived from an EMBL/GenBank/DDBJ whole genome shotgun (WGS) entry which is preliminary data.</text>
</comment>
<reference evidence="14 15" key="1">
    <citation type="journal article" date="2019" name="Int. J. Syst. Evol. Microbiol.">
        <title>The Global Catalogue of Microorganisms (GCM) 10K type strain sequencing project: providing services to taxonomists for standard genome sequencing and annotation.</title>
        <authorList>
            <consortium name="The Broad Institute Genomics Platform"/>
            <consortium name="The Broad Institute Genome Sequencing Center for Infectious Disease"/>
            <person name="Wu L."/>
            <person name="Ma J."/>
        </authorList>
    </citation>
    <scope>NUCLEOTIDE SEQUENCE [LARGE SCALE GENOMIC DNA]</scope>
    <source>
        <strain evidence="14 15">JCM 14559</strain>
    </source>
</reference>
<keyword evidence="5" id="KW-0001">2Fe-2S</keyword>
<feature type="domain" description="Globin" evidence="12">
    <location>
        <begin position="178"/>
        <end position="312"/>
    </location>
</feature>
<dbReference type="SUPFAM" id="SSF63380">
    <property type="entry name" value="Riboflavin synthase domain-like"/>
    <property type="match status" value="1"/>
</dbReference>
<dbReference type="InterPro" id="IPR017938">
    <property type="entry name" value="Riboflavin_synthase-like_b-brl"/>
</dbReference>
<dbReference type="PANTHER" id="PTHR47354:SF5">
    <property type="entry name" value="PROTEIN RFBI"/>
    <property type="match status" value="1"/>
</dbReference>
<name>A0ABN2X775_9ACTN</name>
<keyword evidence="7" id="KW-0411">Iron-sulfur</keyword>
<feature type="domain" description="FAD-binding FR-type" evidence="13">
    <location>
        <begin position="319"/>
        <end position="419"/>
    </location>
</feature>
<dbReference type="Proteomes" id="UP001500897">
    <property type="component" value="Unassembled WGS sequence"/>
</dbReference>
<dbReference type="PANTHER" id="PTHR47354">
    <property type="entry name" value="NADH OXIDOREDUCTASE HCR"/>
    <property type="match status" value="1"/>
</dbReference>
<comment type="catalytic activity">
    <reaction evidence="9">
        <text>2 nitric oxide + NADH + 2 O2 = 2 nitrate + NAD(+) + H(+)</text>
        <dbReference type="Rhea" id="RHEA:19469"/>
        <dbReference type="ChEBI" id="CHEBI:15378"/>
        <dbReference type="ChEBI" id="CHEBI:15379"/>
        <dbReference type="ChEBI" id="CHEBI:16480"/>
        <dbReference type="ChEBI" id="CHEBI:17632"/>
        <dbReference type="ChEBI" id="CHEBI:57540"/>
        <dbReference type="ChEBI" id="CHEBI:57945"/>
        <dbReference type="EC" id="1.14.12.17"/>
    </reaction>
</comment>
<dbReference type="SUPFAM" id="SSF46458">
    <property type="entry name" value="Globin-like"/>
    <property type="match status" value="1"/>
</dbReference>
<dbReference type="Pfam" id="PF00970">
    <property type="entry name" value="FAD_binding_6"/>
    <property type="match status" value="1"/>
</dbReference>
<dbReference type="Pfam" id="PF00175">
    <property type="entry name" value="NAD_binding_1"/>
    <property type="match status" value="1"/>
</dbReference>
<dbReference type="InterPro" id="IPR000971">
    <property type="entry name" value="Globin"/>
</dbReference>
<gene>
    <name evidence="14" type="ORF">GCM10009759_41880</name>
</gene>
<dbReference type="Gene3D" id="3.40.50.80">
    <property type="entry name" value="Nucleotide-binding domain of ferredoxin-NADP reductase (FNR) module"/>
    <property type="match status" value="1"/>
</dbReference>
<dbReference type="Gene3D" id="1.10.490.10">
    <property type="entry name" value="Globins"/>
    <property type="match status" value="1"/>
</dbReference>
<keyword evidence="8" id="KW-0520">NAD</keyword>
<dbReference type="EMBL" id="BAAANS010000028">
    <property type="protein sequence ID" value="GAA2105077.1"/>
    <property type="molecule type" value="Genomic_DNA"/>
</dbReference>
<accession>A0ABN2X775</accession>
<evidence type="ECO:0000256" key="8">
    <source>
        <dbReference type="ARBA" id="ARBA00023027"/>
    </source>
</evidence>
<dbReference type="InterPro" id="IPR001433">
    <property type="entry name" value="OxRdtase_FAD/NAD-bd"/>
</dbReference>
<comment type="similarity">
    <text evidence="3">In the C-terminal section; belongs to the flavoprotein pyridine nucleotide cytochrome reductase family.</text>
</comment>
<evidence type="ECO:0000259" key="13">
    <source>
        <dbReference type="PROSITE" id="PS51384"/>
    </source>
</evidence>
<evidence type="ECO:0000256" key="4">
    <source>
        <dbReference type="ARBA" id="ARBA00012229"/>
    </source>
</evidence>